<evidence type="ECO:0000313" key="1">
    <source>
        <dbReference type="EMBL" id="MFD0854675.1"/>
    </source>
</evidence>
<name>A0ABW3CJE6_9ACTN</name>
<dbReference type="InterPro" id="IPR005297">
    <property type="entry name" value="Lipoprotein_repeat"/>
</dbReference>
<sequence length="139" mass="15574">ARDAGGDRWAGWTVVDVRRDPRLGMIVTDGKGRVMYRFDKDRKRVTNCSGACKKAWPPVTFTRWNKLRVTGVDRDLVNFIERKDDGTCQLTIAGWPMYYFAKDQSPGETNGQGVQNVWWTVAPDGDRVTTAPGSAAYGN</sequence>
<gene>
    <name evidence="1" type="ORF">ACFQ07_20725</name>
</gene>
<dbReference type="PANTHER" id="PTHR39335:SF1">
    <property type="entry name" value="BLL4220 PROTEIN"/>
    <property type="match status" value="1"/>
</dbReference>
<dbReference type="Proteomes" id="UP001597083">
    <property type="component" value="Unassembled WGS sequence"/>
</dbReference>
<protein>
    <recommendedName>
        <fullName evidence="3">Lipoprotein</fullName>
    </recommendedName>
</protein>
<proteinExistence type="predicted"/>
<evidence type="ECO:0000313" key="2">
    <source>
        <dbReference type="Proteomes" id="UP001597083"/>
    </source>
</evidence>
<accession>A0ABW3CJE6</accession>
<reference evidence="2" key="1">
    <citation type="journal article" date="2019" name="Int. J. Syst. Evol. Microbiol.">
        <title>The Global Catalogue of Microorganisms (GCM) 10K type strain sequencing project: providing services to taxonomists for standard genome sequencing and annotation.</title>
        <authorList>
            <consortium name="The Broad Institute Genomics Platform"/>
            <consortium name="The Broad Institute Genome Sequencing Center for Infectious Disease"/>
            <person name="Wu L."/>
            <person name="Ma J."/>
        </authorList>
    </citation>
    <scope>NUCLEOTIDE SEQUENCE [LARGE SCALE GENOMIC DNA]</scope>
    <source>
        <strain evidence="2">JCM 31696</strain>
    </source>
</reference>
<dbReference type="EMBL" id="JBHTIR010003101">
    <property type="protein sequence ID" value="MFD0854675.1"/>
    <property type="molecule type" value="Genomic_DNA"/>
</dbReference>
<evidence type="ECO:0008006" key="3">
    <source>
        <dbReference type="Google" id="ProtNLM"/>
    </source>
</evidence>
<organism evidence="1 2">
    <name type="scientific">Actinomadura adrarensis</name>
    <dbReference type="NCBI Taxonomy" id="1819600"/>
    <lineage>
        <taxon>Bacteria</taxon>
        <taxon>Bacillati</taxon>
        <taxon>Actinomycetota</taxon>
        <taxon>Actinomycetes</taxon>
        <taxon>Streptosporangiales</taxon>
        <taxon>Thermomonosporaceae</taxon>
        <taxon>Actinomadura</taxon>
    </lineage>
</organism>
<keyword evidence="2" id="KW-1185">Reference proteome</keyword>
<dbReference type="Pfam" id="PF03640">
    <property type="entry name" value="Lipoprotein_15"/>
    <property type="match status" value="2"/>
</dbReference>
<dbReference type="PANTHER" id="PTHR39335">
    <property type="entry name" value="BLL4220 PROTEIN"/>
    <property type="match status" value="1"/>
</dbReference>
<comment type="caution">
    <text evidence="1">The sequence shown here is derived from an EMBL/GenBank/DDBJ whole genome shotgun (WGS) entry which is preliminary data.</text>
</comment>
<feature type="non-terminal residue" evidence="1">
    <location>
        <position position="1"/>
    </location>
</feature>